<evidence type="ECO:0000256" key="1">
    <source>
        <dbReference type="ARBA" id="ARBA00004496"/>
    </source>
</evidence>
<keyword evidence="6" id="KW-0805">Transcription regulation</keyword>
<keyword evidence="3" id="KW-0963">Cytoplasm</keyword>
<dbReference type="InterPro" id="IPR011006">
    <property type="entry name" value="CheY-like_superfamily"/>
</dbReference>
<proteinExistence type="predicted"/>
<dbReference type="STRING" id="137838.GCA_001458595_00841"/>
<dbReference type="Pfam" id="PF00072">
    <property type="entry name" value="Response_reg"/>
    <property type="match status" value="1"/>
</dbReference>
<evidence type="ECO:0000313" key="13">
    <source>
        <dbReference type="EMBL" id="CAG9711294.1"/>
    </source>
</evidence>
<dbReference type="EMBL" id="CAKJVE010000004">
    <property type="protein sequence ID" value="CAG9711294.1"/>
    <property type="molecule type" value="Genomic_DNA"/>
</dbReference>
<protein>
    <recommendedName>
        <fullName evidence="2">Stage 0 sporulation protein A homolog</fullName>
    </recommendedName>
</protein>
<evidence type="ECO:0000256" key="6">
    <source>
        <dbReference type="ARBA" id="ARBA00023015"/>
    </source>
</evidence>
<feature type="domain" description="HTH araC/xylS-type" evidence="11">
    <location>
        <begin position="420"/>
        <end position="522"/>
    </location>
</feature>
<dbReference type="InterPro" id="IPR020449">
    <property type="entry name" value="Tscrpt_reg_AraC-type_HTH"/>
</dbReference>
<evidence type="ECO:0000256" key="10">
    <source>
        <dbReference type="PROSITE-ProRule" id="PRU00169"/>
    </source>
</evidence>
<dbReference type="SUPFAM" id="SSF46689">
    <property type="entry name" value="Homeodomain-like"/>
    <property type="match status" value="1"/>
</dbReference>
<feature type="domain" description="Response regulatory" evidence="12">
    <location>
        <begin position="3"/>
        <end position="121"/>
    </location>
</feature>
<gene>
    <name evidence="13" type="ORF">CNEO_45199</name>
    <name evidence="15" type="ORF">CNEONATNEC25_00596</name>
    <name evidence="14" type="ORF">CQ394_18380</name>
</gene>
<dbReference type="InterPro" id="IPR001789">
    <property type="entry name" value="Sig_transdc_resp-reg_receiver"/>
</dbReference>
<dbReference type="EMBL" id="PDCJ01000004">
    <property type="protein sequence ID" value="PEG29336.1"/>
    <property type="molecule type" value="Genomic_DNA"/>
</dbReference>
<sequence length="529" mass="62418">MIKILLVDDEPFIRKGIQILIDWESYGYEIVAEASNGVEAIKELQKNEIDLIITDIKMPEMNGLEFIEYTQSNIKKKYKFIVLSGFYEFEYAKKAIKYNVKDYILKPIVVDELIKVLTSFKEEYLKEKIKDNKEKIKDKTIYDKNLSSIILGKYDQAELDYVKKYLDFNGLLRYIIVEINYDTDTYISDDCKRKAQRELYKSMMDILNEHYYNVIFDVSNDRNCYDVGFIYNKELAKEKGLTEKEYISIIRGKLIQRIKYDFYMYIGQKVECIEDLSLSYKSANIAKIFTDFSCITYYDEIIEINEVSYGVEKQYIDKLIKEIEENNEEEISNCVDRLYSSFKKTAIDLDVIKMNVNYLLCNLINIAKKLDADADQKEVMRYITYGAFSKIVSRGSSEHLKEFSFEFAKYLAQLRENSVSGVLTYIDKEISEGYMEKLSLKSLSEKYYINSAYLGQIFKKKYNTSFKEYLNNFRIEKASQLLATSDKKIYEISEAIGYSNTDYFINKFVQLKGMTPSQYRRQLIDVNRR</sequence>
<reference evidence="14 16" key="1">
    <citation type="submission" date="2017-10" db="EMBL/GenBank/DDBJ databases">
        <title>Effective Description of Clostridium neonatale sp. nov. linked to necrotizing enterocolitis in neonates and a clarification of species assignable to the genus Clostridium (Prazmowski 1880) emend. Lawson and Rainey 2016.</title>
        <authorList>
            <person name="Bernard K."/>
            <person name="Burdz T."/>
            <person name="Wiebe D."/>
            <person name="Balcewich B."/>
            <person name="Alfa M."/>
            <person name="Bernier A.-M."/>
        </authorList>
    </citation>
    <scope>NUCLEOTIDE SEQUENCE [LARGE SCALE GENOMIC DNA]</scope>
    <source>
        <strain evidence="14 16">LCDC99A005</strain>
    </source>
</reference>
<dbReference type="SMART" id="SM00342">
    <property type="entry name" value="HTH_ARAC"/>
    <property type="match status" value="1"/>
</dbReference>
<evidence type="ECO:0000313" key="14">
    <source>
        <dbReference type="EMBL" id="PEG29336.1"/>
    </source>
</evidence>
<evidence type="ECO:0000313" key="17">
    <source>
        <dbReference type="Proteomes" id="UP000431451"/>
    </source>
</evidence>
<evidence type="ECO:0000256" key="7">
    <source>
        <dbReference type="ARBA" id="ARBA00023125"/>
    </source>
</evidence>
<dbReference type="GO" id="GO:0005737">
    <property type="term" value="C:cytoplasm"/>
    <property type="evidence" value="ECO:0007669"/>
    <property type="project" value="UniProtKB-SubCell"/>
</dbReference>
<dbReference type="GO" id="GO:0003700">
    <property type="term" value="F:DNA-binding transcription factor activity"/>
    <property type="evidence" value="ECO:0007669"/>
    <property type="project" value="InterPro"/>
</dbReference>
<dbReference type="EMBL" id="UWJD01000001">
    <property type="protein sequence ID" value="VCT83003.1"/>
    <property type="molecule type" value="Genomic_DNA"/>
</dbReference>
<dbReference type="Proteomes" id="UP000220840">
    <property type="component" value="Unassembled WGS sequence"/>
</dbReference>
<organism evidence="14 16">
    <name type="scientific">Clostridium neonatale</name>
    <dbReference type="NCBI Taxonomy" id="137838"/>
    <lineage>
        <taxon>Bacteria</taxon>
        <taxon>Bacillati</taxon>
        <taxon>Bacillota</taxon>
        <taxon>Clostridia</taxon>
        <taxon>Eubacteriales</taxon>
        <taxon>Clostridiaceae</taxon>
        <taxon>Clostridium</taxon>
    </lineage>
</organism>
<evidence type="ECO:0000256" key="5">
    <source>
        <dbReference type="ARBA" id="ARBA00023012"/>
    </source>
</evidence>
<feature type="modified residue" description="4-aspartylphosphate" evidence="10">
    <location>
        <position position="55"/>
    </location>
</feature>
<dbReference type="GO" id="GO:0000160">
    <property type="term" value="P:phosphorelay signal transduction system"/>
    <property type="evidence" value="ECO:0007669"/>
    <property type="project" value="UniProtKB-KW"/>
</dbReference>
<evidence type="ECO:0000313" key="15">
    <source>
        <dbReference type="EMBL" id="VCT83003.1"/>
    </source>
</evidence>
<dbReference type="PANTHER" id="PTHR42713:SF3">
    <property type="entry name" value="TRANSCRIPTIONAL REGULATORY PROTEIN HPTR"/>
    <property type="match status" value="1"/>
</dbReference>
<dbReference type="GO" id="GO:0043565">
    <property type="term" value="F:sequence-specific DNA binding"/>
    <property type="evidence" value="ECO:0007669"/>
    <property type="project" value="InterPro"/>
</dbReference>
<evidence type="ECO:0000259" key="11">
    <source>
        <dbReference type="PROSITE" id="PS01124"/>
    </source>
</evidence>
<dbReference type="PRINTS" id="PR00032">
    <property type="entry name" value="HTHARAC"/>
</dbReference>
<keyword evidence="5" id="KW-0902">Two-component regulatory system</keyword>
<evidence type="ECO:0000256" key="9">
    <source>
        <dbReference type="ARBA" id="ARBA00024867"/>
    </source>
</evidence>
<keyword evidence="8" id="KW-0804">Transcription</keyword>
<dbReference type="Gene3D" id="3.40.50.2300">
    <property type="match status" value="1"/>
</dbReference>
<dbReference type="InterPro" id="IPR009057">
    <property type="entry name" value="Homeodomain-like_sf"/>
</dbReference>
<accession>A0A2A7MCF2</accession>
<dbReference type="Proteomes" id="UP000431451">
    <property type="component" value="Unassembled WGS sequence"/>
</dbReference>
<dbReference type="PROSITE" id="PS50110">
    <property type="entry name" value="RESPONSE_REGULATORY"/>
    <property type="match status" value="1"/>
</dbReference>
<dbReference type="Gene3D" id="1.10.10.60">
    <property type="entry name" value="Homeodomain-like"/>
    <property type="match status" value="2"/>
</dbReference>
<dbReference type="InterPro" id="IPR018062">
    <property type="entry name" value="HTH_AraC-typ_CS"/>
</dbReference>
<evidence type="ECO:0000256" key="4">
    <source>
        <dbReference type="ARBA" id="ARBA00022553"/>
    </source>
</evidence>
<comment type="subcellular location">
    <subcellularLocation>
        <location evidence="1">Cytoplasm</location>
    </subcellularLocation>
</comment>
<dbReference type="RefSeq" id="WP_058293775.1">
    <property type="nucleotide sequence ID" value="NZ_CAKJVE010000004.1"/>
</dbReference>
<dbReference type="CDD" id="cd17536">
    <property type="entry name" value="REC_YesN-like"/>
    <property type="match status" value="1"/>
</dbReference>
<evidence type="ECO:0000256" key="3">
    <source>
        <dbReference type="ARBA" id="ARBA00022490"/>
    </source>
</evidence>
<dbReference type="AlphaFoldDB" id="A0A2A7MCF2"/>
<dbReference type="InterPro" id="IPR018060">
    <property type="entry name" value="HTH_AraC"/>
</dbReference>
<keyword evidence="4 10" id="KW-0597">Phosphoprotein</keyword>
<keyword evidence="7 14" id="KW-0238">DNA-binding</keyword>
<reference evidence="15 17" key="2">
    <citation type="submission" date="2018-06" db="EMBL/GenBank/DDBJ databases">
        <authorList>
            <consortium name="IHU Genomes"/>
        </authorList>
    </citation>
    <scope>NUCLEOTIDE SEQUENCE [LARGE SCALE GENOMIC DNA]</scope>
    <source>
        <strain evidence="15 17">NEC25</strain>
    </source>
</reference>
<keyword evidence="16" id="KW-1185">Reference proteome</keyword>
<dbReference type="Pfam" id="PF12833">
    <property type="entry name" value="HTH_18"/>
    <property type="match status" value="1"/>
</dbReference>
<dbReference type="SUPFAM" id="SSF52172">
    <property type="entry name" value="CheY-like"/>
    <property type="match status" value="1"/>
</dbReference>
<comment type="function">
    <text evidence="9">May play the central regulatory role in sporulation. It may be an element of the effector pathway responsible for the activation of sporulation genes in response to nutritional stress. Spo0A may act in concert with spo0H (a sigma factor) to control the expression of some genes that are critical to the sporulation process.</text>
</comment>
<evidence type="ECO:0000256" key="2">
    <source>
        <dbReference type="ARBA" id="ARBA00018672"/>
    </source>
</evidence>
<evidence type="ECO:0000313" key="16">
    <source>
        <dbReference type="Proteomes" id="UP000220840"/>
    </source>
</evidence>
<dbReference type="PROSITE" id="PS00041">
    <property type="entry name" value="HTH_ARAC_FAMILY_1"/>
    <property type="match status" value="1"/>
</dbReference>
<evidence type="ECO:0000259" key="12">
    <source>
        <dbReference type="PROSITE" id="PS50110"/>
    </source>
</evidence>
<name>A0A2A7MCF2_9CLOT</name>
<dbReference type="OrthoDB" id="9794370at2"/>
<dbReference type="Proteomes" id="UP000789738">
    <property type="component" value="Unassembled WGS sequence"/>
</dbReference>
<dbReference type="PROSITE" id="PS01124">
    <property type="entry name" value="HTH_ARAC_FAMILY_2"/>
    <property type="match status" value="1"/>
</dbReference>
<dbReference type="SMART" id="SM00448">
    <property type="entry name" value="REC"/>
    <property type="match status" value="1"/>
</dbReference>
<evidence type="ECO:0000256" key="8">
    <source>
        <dbReference type="ARBA" id="ARBA00023163"/>
    </source>
</evidence>
<dbReference type="PANTHER" id="PTHR42713">
    <property type="entry name" value="HISTIDINE KINASE-RELATED"/>
    <property type="match status" value="1"/>
</dbReference>
<dbReference type="InterPro" id="IPR051552">
    <property type="entry name" value="HptR"/>
</dbReference>
<reference evidence="13" key="3">
    <citation type="submission" date="2021-10" db="EMBL/GenBank/DDBJ databases">
        <authorList>
            <person name="Mesa V."/>
        </authorList>
    </citation>
    <scope>NUCLEOTIDE SEQUENCE</scope>
    <source>
        <strain evidence="13">CC3_PB</strain>
    </source>
</reference>